<protein>
    <submittedName>
        <fullName evidence="2">Uncharacterized protein</fullName>
    </submittedName>
</protein>
<gene>
    <name evidence="2" type="ORF">H3Z83_06820</name>
</gene>
<organism evidence="2 3">
    <name type="scientific">Tenacibaculum pelagium</name>
    <dbReference type="NCBI Taxonomy" id="2759527"/>
    <lineage>
        <taxon>Bacteria</taxon>
        <taxon>Pseudomonadati</taxon>
        <taxon>Bacteroidota</taxon>
        <taxon>Flavobacteriia</taxon>
        <taxon>Flavobacteriales</taxon>
        <taxon>Flavobacteriaceae</taxon>
        <taxon>Tenacibaculum</taxon>
    </lineage>
</organism>
<dbReference type="RefSeq" id="WP_182124734.1">
    <property type="nucleotide sequence ID" value="NZ_JACGLS010000002.1"/>
</dbReference>
<reference evidence="2 3" key="1">
    <citation type="submission" date="2020-07" db="EMBL/GenBank/DDBJ databases">
        <title>Bacterium isolated from marine sediment.</title>
        <authorList>
            <person name="Shang D."/>
            <person name="Du Z.-J."/>
        </authorList>
    </citation>
    <scope>NUCLEOTIDE SEQUENCE [LARGE SCALE GENOMIC DNA]</scope>
    <source>
        <strain evidence="2 3">S7007</strain>
    </source>
</reference>
<keyword evidence="3" id="KW-1185">Reference proteome</keyword>
<feature type="transmembrane region" description="Helical" evidence="1">
    <location>
        <begin position="95"/>
        <end position="114"/>
    </location>
</feature>
<evidence type="ECO:0000256" key="1">
    <source>
        <dbReference type="SAM" id="Phobius"/>
    </source>
</evidence>
<dbReference type="Proteomes" id="UP000563906">
    <property type="component" value="Unassembled WGS sequence"/>
</dbReference>
<evidence type="ECO:0000313" key="3">
    <source>
        <dbReference type="Proteomes" id="UP000563906"/>
    </source>
</evidence>
<keyword evidence="1" id="KW-0812">Transmembrane</keyword>
<comment type="caution">
    <text evidence="2">The sequence shown here is derived from an EMBL/GenBank/DDBJ whole genome shotgun (WGS) entry which is preliminary data.</text>
</comment>
<keyword evidence="1" id="KW-0472">Membrane</keyword>
<keyword evidence="1" id="KW-1133">Transmembrane helix</keyword>
<evidence type="ECO:0000313" key="2">
    <source>
        <dbReference type="EMBL" id="MBA6156231.1"/>
    </source>
</evidence>
<proteinExistence type="predicted"/>
<dbReference type="EMBL" id="JACGLS010000002">
    <property type="protein sequence ID" value="MBA6156231.1"/>
    <property type="molecule type" value="Genomic_DNA"/>
</dbReference>
<name>A0A839ARF3_9FLAO</name>
<accession>A0A839ARF3</accession>
<dbReference type="AlphaFoldDB" id="A0A839ARF3"/>
<sequence>MELTKEQIKRINDFLEGIGIEYIDIRFEMVDHIASEIENKVDNKNLFFENKRFQTPFIKYLLSQKATYLKNYKEQKKKSFWVNTQKIVIDMFQQAVKPLNLILIISFLTAVYYLEKFNIKYLDETIFVSFFCKFHVHSYKIQSI</sequence>